<dbReference type="AlphaFoldDB" id="A0AAV1WRY4"/>
<evidence type="ECO:0000256" key="1">
    <source>
        <dbReference type="SAM" id="MobiDB-lite"/>
    </source>
</evidence>
<accession>A0AAV1WRY4</accession>
<dbReference type="Proteomes" id="UP001497480">
    <property type="component" value="Unassembled WGS sequence"/>
</dbReference>
<name>A0AAV1WRY4_LUPLU</name>
<feature type="region of interest" description="Disordered" evidence="1">
    <location>
        <begin position="43"/>
        <end position="65"/>
    </location>
</feature>
<gene>
    <name evidence="2" type="ORF">LLUT_LOCUS13124</name>
</gene>
<reference evidence="2 3" key="1">
    <citation type="submission" date="2024-03" db="EMBL/GenBank/DDBJ databases">
        <authorList>
            <person name="Martinez-Hernandez J."/>
        </authorList>
    </citation>
    <scope>NUCLEOTIDE SEQUENCE [LARGE SCALE GENOMIC DNA]</scope>
</reference>
<keyword evidence="3" id="KW-1185">Reference proteome</keyword>
<protein>
    <submittedName>
        <fullName evidence="2">Uncharacterized protein</fullName>
    </submittedName>
</protein>
<organism evidence="2 3">
    <name type="scientific">Lupinus luteus</name>
    <name type="common">European yellow lupine</name>
    <dbReference type="NCBI Taxonomy" id="3873"/>
    <lineage>
        <taxon>Eukaryota</taxon>
        <taxon>Viridiplantae</taxon>
        <taxon>Streptophyta</taxon>
        <taxon>Embryophyta</taxon>
        <taxon>Tracheophyta</taxon>
        <taxon>Spermatophyta</taxon>
        <taxon>Magnoliopsida</taxon>
        <taxon>eudicotyledons</taxon>
        <taxon>Gunneridae</taxon>
        <taxon>Pentapetalae</taxon>
        <taxon>rosids</taxon>
        <taxon>fabids</taxon>
        <taxon>Fabales</taxon>
        <taxon>Fabaceae</taxon>
        <taxon>Papilionoideae</taxon>
        <taxon>50 kb inversion clade</taxon>
        <taxon>genistoids sensu lato</taxon>
        <taxon>core genistoids</taxon>
        <taxon>Genisteae</taxon>
        <taxon>Lupinus</taxon>
    </lineage>
</organism>
<evidence type="ECO:0000313" key="2">
    <source>
        <dbReference type="EMBL" id="CAL0312064.1"/>
    </source>
</evidence>
<evidence type="ECO:0000313" key="3">
    <source>
        <dbReference type="Proteomes" id="UP001497480"/>
    </source>
</evidence>
<sequence>MEIEGDPSVQVLHSRGKILYPLFQVSIDPIRSDFIRTPDHDRAISGEQVGSGPAHPTRDRHTLVGPIPNYYQLS</sequence>
<proteinExistence type="predicted"/>
<comment type="caution">
    <text evidence="2">The sequence shown here is derived from an EMBL/GenBank/DDBJ whole genome shotgun (WGS) entry which is preliminary data.</text>
</comment>
<dbReference type="EMBL" id="CAXHTB010000009">
    <property type="protein sequence ID" value="CAL0312064.1"/>
    <property type="molecule type" value="Genomic_DNA"/>
</dbReference>